<gene>
    <name evidence="1" type="ORF">ERS013201_00984</name>
</gene>
<dbReference type="EMBL" id="CWQJ01000005">
    <property type="protein sequence ID" value="CSB80610.1"/>
    <property type="molecule type" value="Genomic_DNA"/>
</dbReference>
<accession>A0A655W395</accession>
<evidence type="ECO:0000313" key="1">
    <source>
        <dbReference type="EMBL" id="CSB80610.1"/>
    </source>
</evidence>
<organism evidence="1 2">
    <name type="scientific">Vibrio cholerae</name>
    <dbReference type="NCBI Taxonomy" id="666"/>
    <lineage>
        <taxon>Bacteria</taxon>
        <taxon>Pseudomonadati</taxon>
        <taxon>Pseudomonadota</taxon>
        <taxon>Gammaproteobacteria</taxon>
        <taxon>Vibrionales</taxon>
        <taxon>Vibrionaceae</taxon>
        <taxon>Vibrio</taxon>
    </lineage>
</organism>
<proteinExistence type="predicted"/>
<evidence type="ECO:0000313" key="2">
    <source>
        <dbReference type="Proteomes" id="UP000046067"/>
    </source>
</evidence>
<name>A0A655W395_VIBCL</name>
<protein>
    <submittedName>
        <fullName evidence="1">Uncharacterized protein</fullName>
    </submittedName>
</protein>
<reference evidence="1 2" key="1">
    <citation type="submission" date="2015-07" db="EMBL/GenBank/DDBJ databases">
        <authorList>
            <consortium name="Pathogen Informatics"/>
        </authorList>
    </citation>
    <scope>NUCLEOTIDE SEQUENCE [LARGE SCALE GENOMIC DNA]</scope>
    <source>
        <strain evidence="1 2">A325</strain>
    </source>
</reference>
<dbReference type="Proteomes" id="UP000046067">
    <property type="component" value="Unassembled WGS sequence"/>
</dbReference>
<dbReference type="AlphaFoldDB" id="A0A655W395"/>
<sequence length="83" mass="9343">MLTKFSQIDDGDTSTILNPPIEMLYIGFCQYNIGTLRNGFIDKLATIHCMALNSDKGITRFNQAAIQFKMSNDQRGQLRVGQL</sequence>